<dbReference type="InterPro" id="IPR048365">
    <property type="entry name" value="TNP-like_RNaseH_N"/>
</dbReference>
<dbReference type="AlphaFoldDB" id="A0A9P0VPE5"/>
<gene>
    <name evidence="3" type="ORF">ACAOBT_LOCUS35441</name>
</gene>
<proteinExistence type="predicted"/>
<evidence type="ECO:0008006" key="5">
    <source>
        <dbReference type="Google" id="ProtNLM"/>
    </source>
</evidence>
<evidence type="ECO:0000259" key="1">
    <source>
        <dbReference type="Pfam" id="PF12017"/>
    </source>
</evidence>
<keyword evidence="4" id="KW-1185">Reference proteome</keyword>
<accession>A0A9P0VPE5</accession>
<dbReference type="OrthoDB" id="10070386at2759"/>
<sequence>MKNTITALRKKSHNLQASNTYFKKKIKTLGGLMKLLKEKSYITNSSGTVLEASLSTSGQKIFERMLKGPSLQKYDPSIRCFALTLSFYSPKAYQFVRNTFNKSLPHPSTISKWYQSIDGSPGFTSEALNALKVKKLASKNQNILCNLVLHEMSIREQVEWTGTKFTGYIDIGTKFDSDVLPHAKEVLVCMVVCINASWKLPVDYFFFGRPYWC</sequence>
<reference evidence="3" key="1">
    <citation type="submission" date="2022-03" db="EMBL/GenBank/DDBJ databases">
        <authorList>
            <person name="Sayadi A."/>
        </authorList>
    </citation>
    <scope>NUCLEOTIDE SEQUENCE</scope>
</reference>
<name>A0A9P0VPE5_ACAOB</name>
<evidence type="ECO:0000313" key="3">
    <source>
        <dbReference type="EMBL" id="CAH2016537.1"/>
    </source>
</evidence>
<dbReference type="EMBL" id="CAKOFQ010008935">
    <property type="protein sequence ID" value="CAH2016537.1"/>
    <property type="molecule type" value="Genomic_DNA"/>
</dbReference>
<dbReference type="Pfam" id="PF21787">
    <property type="entry name" value="TNP-like_RNaseH_N"/>
    <property type="match status" value="1"/>
</dbReference>
<dbReference type="InterPro" id="IPR021896">
    <property type="entry name" value="THAP9-like_HTH"/>
</dbReference>
<dbReference type="Proteomes" id="UP001152888">
    <property type="component" value="Unassembled WGS sequence"/>
</dbReference>
<comment type="caution">
    <text evidence="3">The sequence shown here is derived from an EMBL/GenBank/DDBJ whole genome shotgun (WGS) entry which is preliminary data.</text>
</comment>
<evidence type="ECO:0000259" key="2">
    <source>
        <dbReference type="Pfam" id="PF21787"/>
    </source>
</evidence>
<organism evidence="3 4">
    <name type="scientific">Acanthoscelides obtectus</name>
    <name type="common">Bean weevil</name>
    <name type="synonym">Bruchus obtectus</name>
    <dbReference type="NCBI Taxonomy" id="200917"/>
    <lineage>
        <taxon>Eukaryota</taxon>
        <taxon>Metazoa</taxon>
        <taxon>Ecdysozoa</taxon>
        <taxon>Arthropoda</taxon>
        <taxon>Hexapoda</taxon>
        <taxon>Insecta</taxon>
        <taxon>Pterygota</taxon>
        <taxon>Neoptera</taxon>
        <taxon>Endopterygota</taxon>
        <taxon>Coleoptera</taxon>
        <taxon>Polyphaga</taxon>
        <taxon>Cucujiformia</taxon>
        <taxon>Chrysomeloidea</taxon>
        <taxon>Chrysomelidae</taxon>
        <taxon>Bruchinae</taxon>
        <taxon>Bruchini</taxon>
        <taxon>Acanthoscelides</taxon>
    </lineage>
</organism>
<dbReference type="Pfam" id="PF12017">
    <property type="entry name" value="Tnp_P_element"/>
    <property type="match status" value="1"/>
</dbReference>
<evidence type="ECO:0000313" key="4">
    <source>
        <dbReference type="Proteomes" id="UP001152888"/>
    </source>
</evidence>
<feature type="domain" description="Transposable element P transposase-like RNase H" evidence="2">
    <location>
        <begin position="120"/>
        <end position="207"/>
    </location>
</feature>
<feature type="domain" description="THAP9-like helix-turn-helix" evidence="1">
    <location>
        <begin position="36"/>
        <end position="113"/>
    </location>
</feature>
<protein>
    <recommendedName>
        <fullName evidence="5">THAP domain-containing protein 9</fullName>
    </recommendedName>
</protein>